<accession>A0AAJ7J2B2</accession>
<dbReference type="GO" id="GO:0006772">
    <property type="term" value="P:thiamine metabolic process"/>
    <property type="evidence" value="ECO:0007669"/>
    <property type="project" value="InterPro"/>
</dbReference>
<protein>
    <submittedName>
        <fullName evidence="7">Thiamin pyrophosphokinase 1 isoform X1</fullName>
    </submittedName>
</protein>
<sequence length="297" mass="33645">MLGYLLHKVLRKYKSNLIVHCDSNMEKTIWNPLQIFDYRANHKYAVLILNSALQWNDDTLLQIWKKALVKVTVDGGTCRWVDYLEKQEIDVFDGHHEECIPHLISGDMDSCQSSVLDKFKDMGSIIIRTPNQDRTDYTKALVELKLYTKKKNIELSKIYVFVESSGRFDHIMGNVNTLFKSEDLIGEIQVIQVSSTSLTWILRPGLHSIIIPKVLVQNSSWCGLLPIGTPVNCIETTGLKWNLNNSSLQFGGLVSTSNTYDDCSEVTVNTDTPVIWTMGIKPLTENINNSEVSNSDS</sequence>
<evidence type="ECO:0000256" key="3">
    <source>
        <dbReference type="ARBA" id="ARBA00022777"/>
    </source>
</evidence>
<reference evidence="7" key="1">
    <citation type="submission" date="2025-08" db="UniProtKB">
        <authorList>
            <consortium name="RefSeq"/>
        </authorList>
    </citation>
    <scope>IDENTIFICATION</scope>
    <source>
        <tissue evidence="7">Whole body</tissue>
    </source>
</reference>
<feature type="domain" description="Thiamin pyrophosphokinase thiamin-binding" evidence="5">
    <location>
        <begin position="205"/>
        <end position="274"/>
    </location>
</feature>
<evidence type="ECO:0000256" key="1">
    <source>
        <dbReference type="ARBA" id="ARBA00022679"/>
    </source>
</evidence>
<dbReference type="FunFam" id="2.60.120.320:FF:000001">
    <property type="entry name" value="Thiamine pyrophosphokinase"/>
    <property type="match status" value="1"/>
</dbReference>
<organism evidence="6 7">
    <name type="scientific">Ceratina calcarata</name>
    <dbReference type="NCBI Taxonomy" id="156304"/>
    <lineage>
        <taxon>Eukaryota</taxon>
        <taxon>Metazoa</taxon>
        <taxon>Ecdysozoa</taxon>
        <taxon>Arthropoda</taxon>
        <taxon>Hexapoda</taxon>
        <taxon>Insecta</taxon>
        <taxon>Pterygota</taxon>
        <taxon>Neoptera</taxon>
        <taxon>Endopterygota</taxon>
        <taxon>Hymenoptera</taxon>
        <taxon>Apocrita</taxon>
        <taxon>Aculeata</taxon>
        <taxon>Apoidea</taxon>
        <taxon>Anthophila</taxon>
        <taxon>Apidae</taxon>
        <taxon>Ceratina</taxon>
        <taxon>Zadontomerus</taxon>
    </lineage>
</organism>
<dbReference type="PANTHER" id="PTHR13622:SF8">
    <property type="entry name" value="THIAMIN PYROPHOSPHOKINASE 1"/>
    <property type="match status" value="1"/>
</dbReference>
<dbReference type="Pfam" id="PF04263">
    <property type="entry name" value="TPK_catalytic"/>
    <property type="match status" value="1"/>
</dbReference>
<dbReference type="PANTHER" id="PTHR13622">
    <property type="entry name" value="THIAMIN PYROPHOSPHOKINASE"/>
    <property type="match status" value="1"/>
</dbReference>
<dbReference type="Proteomes" id="UP000694925">
    <property type="component" value="Unplaced"/>
</dbReference>
<dbReference type="GO" id="GO:0030975">
    <property type="term" value="F:thiamine binding"/>
    <property type="evidence" value="ECO:0007669"/>
    <property type="project" value="InterPro"/>
</dbReference>
<evidence type="ECO:0000256" key="2">
    <source>
        <dbReference type="ARBA" id="ARBA00022741"/>
    </source>
</evidence>
<dbReference type="InterPro" id="IPR036759">
    <property type="entry name" value="TPK_catalytic_sf"/>
</dbReference>
<dbReference type="SUPFAM" id="SSF63862">
    <property type="entry name" value="Thiamin pyrophosphokinase, substrate-binding domain"/>
    <property type="match status" value="1"/>
</dbReference>
<dbReference type="KEGG" id="ccal:108626305"/>
<dbReference type="InterPro" id="IPR007373">
    <property type="entry name" value="Thiamin_PyroPKinase_B1-bd"/>
</dbReference>
<dbReference type="Gene3D" id="2.60.120.320">
    <property type="entry name" value="Thiamin pyrophosphokinase, thiamin-binding domain"/>
    <property type="match status" value="1"/>
</dbReference>
<keyword evidence="1" id="KW-0808">Transferase</keyword>
<evidence type="ECO:0000256" key="4">
    <source>
        <dbReference type="ARBA" id="ARBA00022840"/>
    </source>
</evidence>
<keyword evidence="3" id="KW-0418">Kinase</keyword>
<dbReference type="NCBIfam" id="TIGR01378">
    <property type="entry name" value="thi_PPkinase"/>
    <property type="match status" value="1"/>
</dbReference>
<dbReference type="SMART" id="SM00983">
    <property type="entry name" value="TPK_B1_binding"/>
    <property type="match status" value="1"/>
</dbReference>
<dbReference type="GO" id="GO:0005524">
    <property type="term" value="F:ATP binding"/>
    <property type="evidence" value="ECO:0007669"/>
    <property type="project" value="UniProtKB-KW"/>
</dbReference>
<dbReference type="InterPro" id="IPR036371">
    <property type="entry name" value="TPK_B1-bd_sf"/>
</dbReference>
<dbReference type="GeneID" id="108626305"/>
<dbReference type="GO" id="GO:0009229">
    <property type="term" value="P:thiamine diphosphate biosynthetic process"/>
    <property type="evidence" value="ECO:0007669"/>
    <property type="project" value="InterPro"/>
</dbReference>
<proteinExistence type="predicted"/>
<gene>
    <name evidence="7" type="primary">LOC108626305</name>
</gene>
<dbReference type="RefSeq" id="XP_017882384.1">
    <property type="nucleotide sequence ID" value="XM_018026895.2"/>
</dbReference>
<keyword evidence="4" id="KW-0067">ATP-binding</keyword>
<dbReference type="SUPFAM" id="SSF63999">
    <property type="entry name" value="Thiamin pyrophosphokinase, catalytic domain"/>
    <property type="match status" value="1"/>
</dbReference>
<evidence type="ECO:0000259" key="5">
    <source>
        <dbReference type="SMART" id="SM00983"/>
    </source>
</evidence>
<dbReference type="InterPro" id="IPR007371">
    <property type="entry name" value="TPK_catalytic"/>
</dbReference>
<keyword evidence="2" id="KW-0547">Nucleotide-binding</keyword>
<evidence type="ECO:0000313" key="7">
    <source>
        <dbReference type="RefSeq" id="XP_017882384.1"/>
    </source>
</evidence>
<dbReference type="CDD" id="cd07995">
    <property type="entry name" value="TPK"/>
    <property type="match status" value="1"/>
</dbReference>
<name>A0AAJ7J2B2_9HYME</name>
<keyword evidence="6" id="KW-1185">Reference proteome</keyword>
<dbReference type="InterPro" id="IPR006282">
    <property type="entry name" value="Thi_PPkinase"/>
</dbReference>
<dbReference type="GO" id="GO:0016301">
    <property type="term" value="F:kinase activity"/>
    <property type="evidence" value="ECO:0007669"/>
    <property type="project" value="UniProtKB-KW"/>
</dbReference>
<dbReference type="FunFam" id="3.40.50.10240:FF:000006">
    <property type="entry name" value="Thiamin pyrophosphokinase 1"/>
    <property type="match status" value="1"/>
</dbReference>
<evidence type="ECO:0000313" key="6">
    <source>
        <dbReference type="Proteomes" id="UP000694925"/>
    </source>
</evidence>
<dbReference type="GO" id="GO:0004788">
    <property type="term" value="F:thiamine diphosphokinase activity"/>
    <property type="evidence" value="ECO:0007669"/>
    <property type="project" value="InterPro"/>
</dbReference>
<dbReference type="Gene3D" id="3.40.50.10240">
    <property type="entry name" value="Thiamin pyrophosphokinase, catalytic domain"/>
    <property type="match status" value="1"/>
</dbReference>
<dbReference type="AlphaFoldDB" id="A0AAJ7J2B2"/>
<dbReference type="Pfam" id="PF04265">
    <property type="entry name" value="TPK_B1_binding"/>
    <property type="match status" value="1"/>
</dbReference>